<evidence type="ECO:0000256" key="5">
    <source>
        <dbReference type="ARBA" id="ARBA00023210"/>
    </source>
</evidence>
<keyword evidence="3 8" id="KW-0227">DNA damage</keyword>
<evidence type="ECO:0000256" key="4">
    <source>
        <dbReference type="ARBA" id="ARBA00023204"/>
    </source>
</evidence>
<dbReference type="NCBIfam" id="NF010723">
    <property type="entry name" value="PRK14125.1"/>
    <property type="match status" value="1"/>
</dbReference>
<keyword evidence="5 8" id="KW-0717">Septation</keyword>
<keyword evidence="6 8" id="KW-0742">SOS response</keyword>
<comment type="similarity">
    <text evidence="8">Belongs to the YneA family.</text>
</comment>
<dbReference type="KEGG" id="bteq:G4P54_10185"/>
<name>A0A6H0WKV1_9BACI</name>
<keyword evidence="7 8" id="KW-0131">Cell cycle</keyword>
<dbReference type="Gene3D" id="3.10.350.10">
    <property type="entry name" value="LysM domain"/>
    <property type="match status" value="1"/>
</dbReference>
<gene>
    <name evidence="8 10" type="primary">yneA</name>
    <name evidence="10" type="ORF">G4P54_10185</name>
</gene>
<comment type="subcellular location">
    <subcellularLocation>
        <location evidence="8">Cytoplasm</location>
    </subcellularLocation>
</comment>
<evidence type="ECO:0000256" key="1">
    <source>
        <dbReference type="ARBA" id="ARBA00022490"/>
    </source>
</evidence>
<evidence type="ECO:0000256" key="3">
    <source>
        <dbReference type="ARBA" id="ARBA00022763"/>
    </source>
</evidence>
<dbReference type="PROSITE" id="PS51782">
    <property type="entry name" value="LYSM"/>
    <property type="match status" value="1"/>
</dbReference>
<dbReference type="GO" id="GO:0009432">
    <property type="term" value="P:SOS response"/>
    <property type="evidence" value="ECO:0007669"/>
    <property type="project" value="UniProtKB-UniRule"/>
</dbReference>
<dbReference type="CDD" id="cd00118">
    <property type="entry name" value="LysM"/>
    <property type="match status" value="1"/>
</dbReference>
<accession>A0A6H0WKV1</accession>
<evidence type="ECO:0000256" key="7">
    <source>
        <dbReference type="ARBA" id="ARBA00023306"/>
    </source>
</evidence>
<evidence type="ECO:0000259" key="9">
    <source>
        <dbReference type="PROSITE" id="PS51782"/>
    </source>
</evidence>
<keyword evidence="11" id="KW-1185">Reference proteome</keyword>
<evidence type="ECO:0000313" key="10">
    <source>
        <dbReference type="EMBL" id="QIW80147.1"/>
    </source>
</evidence>
<feature type="domain" description="LysM" evidence="9">
    <location>
        <begin position="38"/>
        <end position="89"/>
    </location>
</feature>
<dbReference type="SUPFAM" id="SSF54106">
    <property type="entry name" value="LysM domain"/>
    <property type="match status" value="1"/>
</dbReference>
<dbReference type="GO" id="GO:0051782">
    <property type="term" value="P:negative regulation of cell division"/>
    <property type="evidence" value="ECO:0007669"/>
    <property type="project" value="UniProtKB-UniRule"/>
</dbReference>
<evidence type="ECO:0000256" key="2">
    <source>
        <dbReference type="ARBA" id="ARBA00022618"/>
    </source>
</evidence>
<dbReference type="GO" id="GO:0000917">
    <property type="term" value="P:division septum assembly"/>
    <property type="evidence" value="ECO:0007669"/>
    <property type="project" value="UniProtKB-KW"/>
</dbReference>
<dbReference type="Proteomes" id="UP000501914">
    <property type="component" value="Chromosome"/>
</dbReference>
<dbReference type="SMART" id="SM00257">
    <property type="entry name" value="LysM"/>
    <property type="match status" value="1"/>
</dbReference>
<evidence type="ECO:0000256" key="8">
    <source>
        <dbReference type="HAMAP-Rule" id="MF_02014"/>
    </source>
</evidence>
<dbReference type="OrthoDB" id="2679564at2"/>
<organism evidence="10 11">
    <name type="scientific">Bacillus tequilensis</name>
    <dbReference type="NCBI Taxonomy" id="227866"/>
    <lineage>
        <taxon>Bacteria</taxon>
        <taxon>Bacillati</taxon>
        <taxon>Bacillota</taxon>
        <taxon>Bacilli</taxon>
        <taxon>Bacillales</taxon>
        <taxon>Bacillaceae</taxon>
        <taxon>Bacillus</taxon>
    </lineage>
</organism>
<keyword evidence="2 8" id="KW-0132">Cell division</keyword>
<dbReference type="RefSeq" id="WP_081719918.1">
    <property type="nucleotide sequence ID" value="NZ_CP048852.1"/>
</dbReference>
<evidence type="ECO:0000313" key="11">
    <source>
        <dbReference type="Proteomes" id="UP000501914"/>
    </source>
</evidence>
<keyword evidence="1 8" id="KW-0963">Cytoplasm</keyword>
<sequence length="105" mass="11894">MIMNKESIIFVGLFTVILSAVILLLSYTSSGQELNQYVKIEVQQGDTLWSIADQVADTKKINKSDFIEWIADKNHLQTSDIQPGDELVIPLEKKHQDAYELATVR</sequence>
<comment type="function">
    <text evidence="8">Inhibits cell division during the SOS response. Affects a later stage of the cell division protein assembly, after the assembly of the Z ring, by probably suppressing recruitment of FtsL and/or DivIC to the division machinery.</text>
</comment>
<dbReference type="Pfam" id="PF01476">
    <property type="entry name" value="LysM"/>
    <property type="match status" value="1"/>
</dbReference>
<dbReference type="HAMAP" id="MF_02014">
    <property type="entry name" value="YneA"/>
    <property type="match status" value="1"/>
</dbReference>
<protein>
    <recommendedName>
        <fullName evidence="8">Cell division suppressor protein YneA</fullName>
    </recommendedName>
</protein>
<dbReference type="EMBL" id="CP048852">
    <property type="protein sequence ID" value="QIW80147.1"/>
    <property type="molecule type" value="Genomic_DNA"/>
</dbReference>
<proteinExistence type="inferred from homology"/>
<keyword evidence="4 8" id="KW-0234">DNA repair</keyword>
<dbReference type="AlphaFoldDB" id="A0A6H0WKV1"/>
<dbReference type="GO" id="GO:0006281">
    <property type="term" value="P:DNA repair"/>
    <property type="evidence" value="ECO:0007669"/>
    <property type="project" value="UniProtKB-KW"/>
</dbReference>
<evidence type="ECO:0000256" key="6">
    <source>
        <dbReference type="ARBA" id="ARBA00023236"/>
    </source>
</evidence>
<dbReference type="InterPro" id="IPR036779">
    <property type="entry name" value="LysM_dom_sf"/>
</dbReference>
<dbReference type="InterPro" id="IPR018392">
    <property type="entry name" value="LysM"/>
</dbReference>
<dbReference type="InterPro" id="IPR022887">
    <property type="entry name" value="Cell_div_suppressor_YneA"/>
</dbReference>
<reference evidence="10 11" key="1">
    <citation type="submission" date="2020-02" db="EMBL/GenBank/DDBJ databases">
        <title>Genome sequencing, annotation and comparative genomic analysis of Bacillus tequilensis EA-CB0015, an effective biological control agent against Pseudocercospora fijiensis in banana plants.</title>
        <authorList>
            <person name="Cuellar-Gaviria T.Z."/>
            <person name="Ju K.-S."/>
            <person name="Villegas-Escobar V."/>
        </authorList>
    </citation>
    <scope>NUCLEOTIDE SEQUENCE [LARGE SCALE GENOMIC DNA]</scope>
    <source>
        <strain evidence="10 11">EA-CB0015</strain>
    </source>
</reference>
<dbReference type="GO" id="GO:0005737">
    <property type="term" value="C:cytoplasm"/>
    <property type="evidence" value="ECO:0007669"/>
    <property type="project" value="UniProtKB-SubCell"/>
</dbReference>